<name>A0A1J4K2C5_9EUKA</name>
<dbReference type="InterPro" id="IPR000719">
    <property type="entry name" value="Prot_kinase_dom"/>
</dbReference>
<gene>
    <name evidence="8" type="ORF">TRFO_28744</name>
</gene>
<dbReference type="InterPro" id="IPR011009">
    <property type="entry name" value="Kinase-like_dom_sf"/>
</dbReference>
<evidence type="ECO:0000313" key="9">
    <source>
        <dbReference type="Proteomes" id="UP000179807"/>
    </source>
</evidence>
<evidence type="ECO:0000256" key="3">
    <source>
        <dbReference type="ARBA" id="ARBA00022840"/>
    </source>
</evidence>
<dbReference type="PROSITE" id="PS00107">
    <property type="entry name" value="PROTEIN_KINASE_ATP"/>
    <property type="match status" value="1"/>
</dbReference>
<sequence length="371" mass="43314">MAENESSSQRPKLPYGKAIGRFKVIKCVGQGGYGDIYYVTTANQEFPLALKFEHTNARKQALRREYEYMLRVQGSIHFPRLVSFIEEDHYRYLVMEMLGPSVSNLRRSCPKHLLSLGTTLNVAKTMLSVIQEFHERGMIHRDIKPSNFLLRPGSKDFLCLIDYGLSKKYVDDETGELYEPLEHAGFKGTLKYASPHAHFGDDQGRRDDLFSWFYSIVELRLGKLPWANTKGRTHVLKAKRRYRRSEDILILPNEFQVILRYIEHLKFFQTPDYNYLQNILDQLFEHYQLNKDDLLDWEKISDEQAKKISIFPLKRTDKPVPFPIEDIVKQESTEKAKKKKEEEKLQAEIANSKTRETANKRNASSVVCLLI</sequence>
<organism evidence="8 9">
    <name type="scientific">Tritrichomonas foetus</name>
    <dbReference type="NCBI Taxonomy" id="1144522"/>
    <lineage>
        <taxon>Eukaryota</taxon>
        <taxon>Metamonada</taxon>
        <taxon>Parabasalia</taxon>
        <taxon>Tritrichomonadida</taxon>
        <taxon>Tritrichomonadidae</taxon>
        <taxon>Tritrichomonas</taxon>
    </lineage>
</organism>
<accession>A0A1J4K2C5</accession>
<keyword evidence="6" id="KW-0175">Coiled coil</keyword>
<dbReference type="GO" id="GO:0004674">
    <property type="term" value="F:protein serine/threonine kinase activity"/>
    <property type="evidence" value="ECO:0007669"/>
    <property type="project" value="UniProtKB-KW"/>
</dbReference>
<dbReference type="EMBL" id="MLAK01000813">
    <property type="protein sequence ID" value="OHT03900.1"/>
    <property type="molecule type" value="Genomic_DNA"/>
</dbReference>
<evidence type="ECO:0000256" key="6">
    <source>
        <dbReference type="SAM" id="Coils"/>
    </source>
</evidence>
<dbReference type="InterPro" id="IPR008271">
    <property type="entry name" value="Ser/Thr_kinase_AS"/>
</dbReference>
<dbReference type="PANTHER" id="PTHR11909">
    <property type="entry name" value="CASEIN KINASE-RELATED"/>
    <property type="match status" value="1"/>
</dbReference>
<dbReference type="InterPro" id="IPR017441">
    <property type="entry name" value="Protein_kinase_ATP_BS"/>
</dbReference>
<dbReference type="EC" id="2.7.11.1" evidence="1"/>
<comment type="caution">
    <text evidence="8">The sequence shown here is derived from an EMBL/GenBank/DDBJ whole genome shotgun (WGS) entry which is preliminary data.</text>
</comment>
<dbReference type="OrthoDB" id="5979581at2759"/>
<feature type="binding site" evidence="4">
    <location>
        <position position="51"/>
    </location>
    <ligand>
        <name>ATP</name>
        <dbReference type="ChEBI" id="CHEBI:30616"/>
    </ligand>
</feature>
<dbReference type="PROSITE" id="PS00108">
    <property type="entry name" value="PROTEIN_KINASE_ST"/>
    <property type="match status" value="1"/>
</dbReference>
<dbReference type="VEuPathDB" id="TrichDB:TRFO_28744"/>
<dbReference type="GeneID" id="94841059"/>
<dbReference type="InterPro" id="IPR050235">
    <property type="entry name" value="CK1_Ser-Thr_kinase"/>
</dbReference>
<evidence type="ECO:0000256" key="5">
    <source>
        <dbReference type="RuleBase" id="RU000304"/>
    </source>
</evidence>
<dbReference type="AlphaFoldDB" id="A0A1J4K2C5"/>
<dbReference type="Gene3D" id="1.10.510.10">
    <property type="entry name" value="Transferase(Phosphotransferase) domain 1"/>
    <property type="match status" value="1"/>
</dbReference>
<evidence type="ECO:0000256" key="1">
    <source>
        <dbReference type="ARBA" id="ARBA00012513"/>
    </source>
</evidence>
<keyword evidence="9" id="KW-1185">Reference proteome</keyword>
<dbReference type="Proteomes" id="UP000179807">
    <property type="component" value="Unassembled WGS sequence"/>
</dbReference>
<comment type="similarity">
    <text evidence="5">Belongs to the protein kinase superfamily.</text>
</comment>
<keyword evidence="2 4" id="KW-0547">Nucleotide-binding</keyword>
<keyword evidence="3 4" id="KW-0067">ATP-binding</keyword>
<evidence type="ECO:0000259" key="7">
    <source>
        <dbReference type="PROSITE" id="PS50011"/>
    </source>
</evidence>
<dbReference type="Pfam" id="PF00069">
    <property type="entry name" value="Pkinase"/>
    <property type="match status" value="1"/>
</dbReference>
<keyword evidence="8" id="KW-0418">Kinase</keyword>
<protein>
    <recommendedName>
        <fullName evidence="1">non-specific serine/threonine protein kinase</fullName>
        <ecNumber evidence="1">2.7.11.1</ecNumber>
    </recommendedName>
</protein>
<reference evidence="8" key="1">
    <citation type="submission" date="2016-10" db="EMBL/GenBank/DDBJ databases">
        <authorList>
            <person name="Benchimol M."/>
            <person name="Almeida L.G."/>
            <person name="Vasconcelos A.T."/>
            <person name="Perreira-Neves A."/>
            <person name="Rosa I.A."/>
            <person name="Tasca T."/>
            <person name="Bogo M.R."/>
            <person name="de Souza W."/>
        </authorList>
    </citation>
    <scope>NUCLEOTIDE SEQUENCE [LARGE SCALE GENOMIC DNA]</scope>
    <source>
        <strain evidence="8">K</strain>
    </source>
</reference>
<feature type="domain" description="Protein kinase" evidence="7">
    <location>
        <begin position="22"/>
        <end position="284"/>
    </location>
</feature>
<keyword evidence="8" id="KW-0808">Transferase</keyword>
<dbReference type="SMART" id="SM00220">
    <property type="entry name" value="S_TKc"/>
    <property type="match status" value="1"/>
</dbReference>
<dbReference type="RefSeq" id="XP_068357036.1">
    <property type="nucleotide sequence ID" value="XM_068506355.1"/>
</dbReference>
<dbReference type="GO" id="GO:0005524">
    <property type="term" value="F:ATP binding"/>
    <property type="evidence" value="ECO:0007669"/>
    <property type="project" value="UniProtKB-UniRule"/>
</dbReference>
<keyword evidence="5" id="KW-0723">Serine/threonine-protein kinase</keyword>
<feature type="coiled-coil region" evidence="6">
    <location>
        <begin position="328"/>
        <end position="355"/>
    </location>
</feature>
<proteinExistence type="inferred from homology"/>
<dbReference type="SUPFAM" id="SSF56112">
    <property type="entry name" value="Protein kinase-like (PK-like)"/>
    <property type="match status" value="1"/>
</dbReference>
<dbReference type="PROSITE" id="PS50011">
    <property type="entry name" value="PROTEIN_KINASE_DOM"/>
    <property type="match status" value="1"/>
</dbReference>
<evidence type="ECO:0000313" key="8">
    <source>
        <dbReference type="EMBL" id="OHT03900.1"/>
    </source>
</evidence>
<evidence type="ECO:0000256" key="4">
    <source>
        <dbReference type="PROSITE-ProRule" id="PRU10141"/>
    </source>
</evidence>
<evidence type="ECO:0000256" key="2">
    <source>
        <dbReference type="ARBA" id="ARBA00022741"/>
    </source>
</evidence>